<proteinExistence type="predicted"/>
<name>A0A512C219_9HYPH</name>
<dbReference type="Proteomes" id="UP000321085">
    <property type="component" value="Unassembled WGS sequence"/>
</dbReference>
<evidence type="ECO:0000313" key="1">
    <source>
        <dbReference type="EMBL" id="GEO18243.1"/>
    </source>
</evidence>
<dbReference type="EMBL" id="BJYU01000170">
    <property type="protein sequence ID" value="GEO18243.1"/>
    <property type="molecule type" value="Genomic_DNA"/>
</dbReference>
<gene>
    <name evidence="1" type="ORF">MAE02_59390</name>
</gene>
<accession>A0A512C219</accession>
<comment type="caution">
    <text evidence="1">The sequence shown here is derived from an EMBL/GenBank/DDBJ whole genome shotgun (WGS) entry which is preliminary data.</text>
</comment>
<organism evidence="1 2">
    <name type="scientific">Microvirga aerophila</name>
    <dbReference type="NCBI Taxonomy" id="670291"/>
    <lineage>
        <taxon>Bacteria</taxon>
        <taxon>Pseudomonadati</taxon>
        <taxon>Pseudomonadota</taxon>
        <taxon>Alphaproteobacteria</taxon>
        <taxon>Hyphomicrobiales</taxon>
        <taxon>Methylobacteriaceae</taxon>
        <taxon>Microvirga</taxon>
    </lineage>
</organism>
<keyword evidence="2" id="KW-1185">Reference proteome</keyword>
<protein>
    <submittedName>
        <fullName evidence="1">Uncharacterized protein</fullName>
    </submittedName>
</protein>
<reference evidence="1 2" key="1">
    <citation type="submission" date="2019-07" db="EMBL/GenBank/DDBJ databases">
        <title>Whole genome shotgun sequence of Microvirga aerophila NBRC 106136.</title>
        <authorList>
            <person name="Hosoyama A."/>
            <person name="Uohara A."/>
            <person name="Ohji S."/>
            <person name="Ichikawa N."/>
        </authorList>
    </citation>
    <scope>NUCLEOTIDE SEQUENCE [LARGE SCALE GENOMIC DNA]</scope>
    <source>
        <strain evidence="1 2">NBRC 106136</strain>
    </source>
</reference>
<evidence type="ECO:0000313" key="2">
    <source>
        <dbReference type="Proteomes" id="UP000321085"/>
    </source>
</evidence>
<dbReference type="AlphaFoldDB" id="A0A512C219"/>
<sequence>MSGAQSADLRKELPESYETIGTEEWEEVVETASPRRTRRVELYACTTCPGSALPLGGLRETAAPKLPYGGLSRSCPPARRITRAILVRKG</sequence>